<organism evidence="6">
    <name type="scientific">marine sediment metagenome</name>
    <dbReference type="NCBI Taxonomy" id="412755"/>
    <lineage>
        <taxon>unclassified sequences</taxon>
        <taxon>metagenomes</taxon>
        <taxon>ecological metagenomes</taxon>
    </lineage>
</organism>
<comment type="caution">
    <text evidence="6">The sequence shown here is derived from an EMBL/GenBank/DDBJ whole genome shotgun (WGS) entry which is preliminary data.</text>
</comment>
<dbReference type="PANTHER" id="PTHR43498:SF1">
    <property type="entry name" value="COB--COM HETERODISULFIDE REDUCTASE IRON-SULFUR SUBUNIT A"/>
    <property type="match status" value="1"/>
</dbReference>
<evidence type="ECO:0000256" key="1">
    <source>
        <dbReference type="ARBA" id="ARBA00022485"/>
    </source>
</evidence>
<evidence type="ECO:0000256" key="3">
    <source>
        <dbReference type="ARBA" id="ARBA00023002"/>
    </source>
</evidence>
<dbReference type="Gene3D" id="3.50.50.60">
    <property type="entry name" value="FAD/NAD(P)-binding domain"/>
    <property type="match status" value="1"/>
</dbReference>
<keyword evidence="3" id="KW-0560">Oxidoreductase</keyword>
<dbReference type="GO" id="GO:0051539">
    <property type="term" value="F:4 iron, 4 sulfur cluster binding"/>
    <property type="evidence" value="ECO:0007669"/>
    <property type="project" value="UniProtKB-KW"/>
</dbReference>
<dbReference type="AlphaFoldDB" id="A0A0F9NVS5"/>
<evidence type="ECO:0008006" key="7">
    <source>
        <dbReference type="Google" id="ProtNLM"/>
    </source>
</evidence>
<keyword evidence="1" id="KW-0004">4Fe-4S</keyword>
<keyword evidence="4" id="KW-0408">Iron</keyword>
<name>A0A0F9NVS5_9ZZZZ</name>
<evidence type="ECO:0000256" key="5">
    <source>
        <dbReference type="ARBA" id="ARBA00023014"/>
    </source>
</evidence>
<dbReference type="Pfam" id="PF12831">
    <property type="entry name" value="FAD_oxidored"/>
    <property type="match status" value="1"/>
</dbReference>
<dbReference type="GO" id="GO:0016491">
    <property type="term" value="F:oxidoreductase activity"/>
    <property type="evidence" value="ECO:0007669"/>
    <property type="project" value="UniProtKB-KW"/>
</dbReference>
<dbReference type="InterPro" id="IPR039650">
    <property type="entry name" value="HdrA-like"/>
</dbReference>
<keyword evidence="2" id="KW-0479">Metal-binding</keyword>
<gene>
    <name evidence="6" type="ORF">LCGC14_1213140</name>
</gene>
<dbReference type="PANTHER" id="PTHR43498">
    <property type="entry name" value="FERREDOXIN:COB-COM HETERODISULFIDE REDUCTASE SUBUNIT A"/>
    <property type="match status" value="1"/>
</dbReference>
<protein>
    <recommendedName>
        <fullName evidence="7">FAD-dependent oxidoreductase</fullName>
    </recommendedName>
</protein>
<reference evidence="6" key="1">
    <citation type="journal article" date="2015" name="Nature">
        <title>Complex archaea that bridge the gap between prokaryotes and eukaryotes.</title>
        <authorList>
            <person name="Spang A."/>
            <person name="Saw J.H."/>
            <person name="Jorgensen S.L."/>
            <person name="Zaremba-Niedzwiedzka K."/>
            <person name="Martijn J."/>
            <person name="Lind A.E."/>
            <person name="van Eijk R."/>
            <person name="Schleper C."/>
            <person name="Guy L."/>
            <person name="Ettema T.J."/>
        </authorList>
    </citation>
    <scope>NUCLEOTIDE SEQUENCE</scope>
</reference>
<sequence>MTKIERRAMLKTIGLASFGALSPNLLKGETLREPYSVSEKPITTDILIIGGGTAGTIAAIQAGRAGAKTTLIESGSQLGGTTTTGGVSFPGIFHAWGKQIIGGIGWELVLDSVELNGDKLPDFSKTPERHWKHQVAVNPALYSLLAEEKCTAAAVDVRFYETPTMVEYKEGRWFVESVGKGVKNQISCSQIIDCTGNALITSMAGYDVLREEDTQPGSLVFSMGGYDLKSLDLAKIPKKYHGYLRQNMLESQIRSTGENTSVPYGYVYVKGADSTTAETHTLANQKGRQNLLDLIRDLRGLPGCENIRITNMKTETAVRETYRINGEYKVTKEDYVSGKIFDDSLSYSFYPVDLHRDGKSIYQEFLKPDIVASVPLRALIPKSSRNFLVAGRCVSSDRLANSGLRVQASCMGMGQAAAATAVLAHKNGTTPSDVSVDDIKELLRVHGAIIPGEI</sequence>
<keyword evidence="5" id="KW-0411">Iron-sulfur</keyword>
<evidence type="ECO:0000313" key="6">
    <source>
        <dbReference type="EMBL" id="KKM92970.1"/>
    </source>
</evidence>
<dbReference type="InterPro" id="IPR036188">
    <property type="entry name" value="FAD/NAD-bd_sf"/>
</dbReference>
<dbReference type="EMBL" id="LAZR01006329">
    <property type="protein sequence ID" value="KKM92970.1"/>
    <property type="molecule type" value="Genomic_DNA"/>
</dbReference>
<proteinExistence type="predicted"/>
<dbReference type="GO" id="GO:0046872">
    <property type="term" value="F:metal ion binding"/>
    <property type="evidence" value="ECO:0007669"/>
    <property type="project" value="UniProtKB-KW"/>
</dbReference>
<accession>A0A0F9NVS5</accession>
<evidence type="ECO:0000256" key="4">
    <source>
        <dbReference type="ARBA" id="ARBA00023004"/>
    </source>
</evidence>
<dbReference type="SUPFAM" id="SSF51905">
    <property type="entry name" value="FAD/NAD(P)-binding domain"/>
    <property type="match status" value="1"/>
</dbReference>
<evidence type="ECO:0000256" key="2">
    <source>
        <dbReference type="ARBA" id="ARBA00022723"/>
    </source>
</evidence>